<evidence type="ECO:0000256" key="7">
    <source>
        <dbReference type="ARBA" id="ARBA00022842"/>
    </source>
</evidence>
<feature type="binding site" evidence="8">
    <location>
        <position position="279"/>
    </location>
    <ligand>
        <name>Mg(2+)</name>
        <dbReference type="ChEBI" id="CHEBI:18420"/>
    </ligand>
</feature>
<evidence type="ECO:0000256" key="3">
    <source>
        <dbReference type="ARBA" id="ARBA00022695"/>
    </source>
</evidence>
<keyword evidence="5 8" id="KW-0547">Nucleotide-binding</keyword>
<dbReference type="EMBL" id="PXOT01000020">
    <property type="protein sequence ID" value="PSG92172.1"/>
    <property type="molecule type" value="Genomic_DNA"/>
</dbReference>
<comment type="catalytic activity">
    <reaction evidence="8">
        <text>L-threonyl-[protein] + ATP = 3-O-(5'-adenylyl)-L-threonyl-[protein] + diphosphate</text>
        <dbReference type="Rhea" id="RHEA:54292"/>
        <dbReference type="Rhea" id="RHEA-COMP:11060"/>
        <dbReference type="Rhea" id="RHEA-COMP:13847"/>
        <dbReference type="ChEBI" id="CHEBI:30013"/>
        <dbReference type="ChEBI" id="CHEBI:30616"/>
        <dbReference type="ChEBI" id="CHEBI:33019"/>
        <dbReference type="ChEBI" id="CHEBI:138113"/>
        <dbReference type="EC" id="2.7.7.108"/>
    </reaction>
</comment>
<name>A0A2T1NHA2_9FLAO</name>
<feature type="binding site" evidence="8">
    <location>
        <position position="135"/>
    </location>
    <ligand>
        <name>ATP</name>
        <dbReference type="ChEBI" id="CHEBI:30616"/>
    </ligand>
</feature>
<protein>
    <recommendedName>
        <fullName evidence="8">Protein nucleotidyltransferase YdiU</fullName>
        <ecNumber evidence="8">2.7.7.-</ecNumber>
    </recommendedName>
    <alternativeName>
        <fullName evidence="8">Protein adenylyltransferase YdiU</fullName>
        <ecNumber evidence="8">2.7.7.108</ecNumber>
    </alternativeName>
    <alternativeName>
        <fullName evidence="8">Protein uridylyltransferase YdiU</fullName>
        <ecNumber evidence="8">2.7.7.-</ecNumber>
    </alternativeName>
</protein>
<feature type="binding site" evidence="8">
    <location>
        <position position="270"/>
    </location>
    <ligand>
        <name>Mg(2+)</name>
        <dbReference type="ChEBI" id="CHEBI:18420"/>
    </ligand>
</feature>
<comment type="catalytic activity">
    <reaction evidence="8">
        <text>L-tyrosyl-[protein] + ATP = O-(5'-adenylyl)-L-tyrosyl-[protein] + diphosphate</text>
        <dbReference type="Rhea" id="RHEA:54288"/>
        <dbReference type="Rhea" id="RHEA-COMP:10136"/>
        <dbReference type="Rhea" id="RHEA-COMP:13846"/>
        <dbReference type="ChEBI" id="CHEBI:30616"/>
        <dbReference type="ChEBI" id="CHEBI:33019"/>
        <dbReference type="ChEBI" id="CHEBI:46858"/>
        <dbReference type="ChEBI" id="CHEBI:83624"/>
        <dbReference type="EC" id="2.7.7.108"/>
    </reaction>
</comment>
<keyword evidence="4 8" id="KW-0479">Metal-binding</keyword>
<dbReference type="NCBIfam" id="NF000658">
    <property type="entry name" value="PRK00029.1"/>
    <property type="match status" value="1"/>
</dbReference>
<dbReference type="EC" id="2.7.7.108" evidence="8"/>
<comment type="catalytic activity">
    <reaction evidence="8">
        <text>L-tyrosyl-[protein] + UTP = O-(5'-uridylyl)-L-tyrosyl-[protein] + diphosphate</text>
        <dbReference type="Rhea" id="RHEA:83887"/>
        <dbReference type="Rhea" id="RHEA-COMP:10136"/>
        <dbReference type="Rhea" id="RHEA-COMP:20238"/>
        <dbReference type="ChEBI" id="CHEBI:33019"/>
        <dbReference type="ChEBI" id="CHEBI:46398"/>
        <dbReference type="ChEBI" id="CHEBI:46858"/>
        <dbReference type="ChEBI" id="CHEBI:90602"/>
    </reaction>
</comment>
<feature type="binding site" evidence="8">
    <location>
        <position position="279"/>
    </location>
    <ligand>
        <name>ATP</name>
        <dbReference type="ChEBI" id="CHEBI:30616"/>
    </ligand>
</feature>
<feature type="active site" description="Proton acceptor" evidence="8">
    <location>
        <position position="269"/>
    </location>
</feature>
<accession>A0A2T1NHA2</accession>
<feature type="binding site" evidence="8">
    <location>
        <position position="134"/>
    </location>
    <ligand>
        <name>ATP</name>
        <dbReference type="ChEBI" id="CHEBI:30616"/>
    </ligand>
</feature>
<dbReference type="HAMAP" id="MF_00692">
    <property type="entry name" value="SelO"/>
    <property type="match status" value="1"/>
</dbReference>
<evidence type="ECO:0000256" key="6">
    <source>
        <dbReference type="ARBA" id="ARBA00022840"/>
    </source>
</evidence>
<keyword evidence="2 8" id="KW-0808">Transferase</keyword>
<dbReference type="PANTHER" id="PTHR32057:SF14">
    <property type="entry name" value="PROTEIN ADENYLYLTRANSFERASE SELO, MITOCHONDRIAL"/>
    <property type="match status" value="1"/>
</dbReference>
<dbReference type="PANTHER" id="PTHR32057">
    <property type="entry name" value="PROTEIN ADENYLYLTRANSFERASE SELO, MITOCHONDRIAL"/>
    <property type="match status" value="1"/>
</dbReference>
<comment type="catalytic activity">
    <reaction evidence="8">
        <text>L-histidyl-[protein] + UTP = N(tele)-(5'-uridylyl)-L-histidyl-[protein] + diphosphate</text>
        <dbReference type="Rhea" id="RHEA:83891"/>
        <dbReference type="Rhea" id="RHEA-COMP:9745"/>
        <dbReference type="Rhea" id="RHEA-COMP:20239"/>
        <dbReference type="ChEBI" id="CHEBI:29979"/>
        <dbReference type="ChEBI" id="CHEBI:33019"/>
        <dbReference type="ChEBI" id="CHEBI:46398"/>
        <dbReference type="ChEBI" id="CHEBI:233474"/>
    </reaction>
</comment>
<keyword evidence="10" id="KW-1185">Reference proteome</keyword>
<dbReference type="GO" id="GO:0070733">
    <property type="term" value="F:AMPylase activity"/>
    <property type="evidence" value="ECO:0007669"/>
    <property type="project" value="UniProtKB-EC"/>
</dbReference>
<dbReference type="AlphaFoldDB" id="A0A2T1NHA2"/>
<organism evidence="9 10">
    <name type="scientific">Mesoflavibacter zeaxanthinifaciens subsp. sabulilitoris</name>
    <dbReference type="NCBI Taxonomy" id="1520893"/>
    <lineage>
        <taxon>Bacteria</taxon>
        <taxon>Pseudomonadati</taxon>
        <taxon>Bacteroidota</taxon>
        <taxon>Flavobacteriia</taxon>
        <taxon>Flavobacteriales</taxon>
        <taxon>Flavobacteriaceae</taxon>
        <taxon>Mesoflavibacter</taxon>
    </lineage>
</organism>
<dbReference type="Pfam" id="PF02696">
    <property type="entry name" value="SelO"/>
    <property type="match status" value="1"/>
</dbReference>
<keyword evidence="6 8" id="KW-0067">ATP-binding</keyword>
<evidence type="ECO:0000256" key="5">
    <source>
        <dbReference type="ARBA" id="ARBA00022741"/>
    </source>
</evidence>
<feature type="binding site" evidence="8">
    <location>
        <position position="192"/>
    </location>
    <ligand>
        <name>ATP</name>
        <dbReference type="ChEBI" id="CHEBI:30616"/>
    </ligand>
</feature>
<feature type="binding site" evidence="8">
    <location>
        <position position="100"/>
    </location>
    <ligand>
        <name>ATP</name>
        <dbReference type="ChEBI" id="CHEBI:30616"/>
    </ligand>
</feature>
<dbReference type="EC" id="2.7.7.-" evidence="8"/>
<comment type="cofactor">
    <cofactor evidence="8">
        <name>Mg(2+)</name>
        <dbReference type="ChEBI" id="CHEBI:18420"/>
    </cofactor>
    <cofactor evidence="8">
        <name>Mn(2+)</name>
        <dbReference type="ChEBI" id="CHEBI:29035"/>
    </cofactor>
</comment>
<evidence type="ECO:0000256" key="8">
    <source>
        <dbReference type="HAMAP-Rule" id="MF_00692"/>
    </source>
</evidence>
<comment type="caution">
    <text evidence="9">The sequence shown here is derived from an EMBL/GenBank/DDBJ whole genome shotgun (WGS) entry which is preliminary data.</text>
</comment>
<feature type="binding site" evidence="8">
    <location>
        <position position="103"/>
    </location>
    <ligand>
        <name>ATP</name>
        <dbReference type="ChEBI" id="CHEBI:30616"/>
    </ligand>
</feature>
<feature type="binding site" evidence="8">
    <location>
        <position position="102"/>
    </location>
    <ligand>
        <name>ATP</name>
        <dbReference type="ChEBI" id="CHEBI:30616"/>
    </ligand>
</feature>
<comment type="similarity">
    <text evidence="1 8">Belongs to the SELO family.</text>
</comment>
<keyword evidence="8" id="KW-0464">Manganese</keyword>
<evidence type="ECO:0000256" key="1">
    <source>
        <dbReference type="ARBA" id="ARBA00009747"/>
    </source>
</evidence>
<dbReference type="GO" id="GO:0000287">
    <property type="term" value="F:magnesium ion binding"/>
    <property type="evidence" value="ECO:0007669"/>
    <property type="project" value="UniProtKB-UniRule"/>
</dbReference>
<gene>
    <name evidence="8" type="primary">ydiU</name>
    <name evidence="8" type="synonym">selO</name>
    <name evidence="9" type="ORF">C7H61_06230</name>
</gene>
<evidence type="ECO:0000256" key="2">
    <source>
        <dbReference type="ARBA" id="ARBA00022679"/>
    </source>
</evidence>
<feature type="binding site" evidence="8">
    <location>
        <position position="199"/>
    </location>
    <ligand>
        <name>ATP</name>
        <dbReference type="ChEBI" id="CHEBI:30616"/>
    </ligand>
</feature>
<comment type="catalytic activity">
    <reaction evidence="8">
        <text>L-seryl-[protein] + UTP = O-(5'-uridylyl)-L-seryl-[protein] + diphosphate</text>
        <dbReference type="Rhea" id="RHEA:64604"/>
        <dbReference type="Rhea" id="RHEA-COMP:9863"/>
        <dbReference type="Rhea" id="RHEA-COMP:16635"/>
        <dbReference type="ChEBI" id="CHEBI:29999"/>
        <dbReference type="ChEBI" id="CHEBI:33019"/>
        <dbReference type="ChEBI" id="CHEBI:46398"/>
        <dbReference type="ChEBI" id="CHEBI:156051"/>
    </reaction>
</comment>
<reference evidence="9 10" key="1">
    <citation type="submission" date="2018-03" db="EMBL/GenBank/DDBJ databases">
        <title>Mesoflavibacter sp. HG37 and Mesoflavibacter sp. HG96 sp.nov., two marine bacteria isolated from seawater of Western Pacific Ocean.</title>
        <authorList>
            <person name="Cheng H."/>
            <person name="Wu Y.-H."/>
            <person name="Guo L.-L."/>
            <person name="Xu X.-W."/>
        </authorList>
    </citation>
    <scope>NUCLEOTIDE SEQUENCE [LARGE SCALE GENOMIC DNA]</scope>
    <source>
        <strain evidence="9 10">KCTC 42117</strain>
    </source>
</reference>
<dbReference type="OrthoDB" id="9773505at2"/>
<dbReference type="GO" id="GO:0005524">
    <property type="term" value="F:ATP binding"/>
    <property type="evidence" value="ECO:0007669"/>
    <property type="project" value="UniProtKB-UniRule"/>
</dbReference>
<dbReference type="RefSeq" id="WP_106678151.1">
    <property type="nucleotide sequence ID" value="NZ_JACHWV010000001.1"/>
</dbReference>
<proteinExistence type="inferred from homology"/>
<evidence type="ECO:0000313" key="10">
    <source>
        <dbReference type="Proteomes" id="UP000238430"/>
    </source>
</evidence>
<dbReference type="Proteomes" id="UP000238430">
    <property type="component" value="Unassembled WGS sequence"/>
</dbReference>
<comment type="function">
    <text evidence="8">Nucleotidyltransferase involved in the post-translational modification of proteins. It can catalyze the addition of adenosine monophosphate (AMP) or uridine monophosphate (UMP) to a protein, resulting in modifications known as AMPylation and UMPylation.</text>
</comment>
<keyword evidence="3 8" id="KW-0548">Nucleotidyltransferase</keyword>
<evidence type="ECO:0000256" key="4">
    <source>
        <dbReference type="ARBA" id="ARBA00022723"/>
    </source>
</evidence>
<dbReference type="GO" id="GO:0030145">
    <property type="term" value="F:manganese ion binding"/>
    <property type="evidence" value="ECO:0007669"/>
    <property type="project" value="UniProtKB-UniRule"/>
</dbReference>
<keyword evidence="7 8" id="KW-0460">Magnesium</keyword>
<feature type="binding site" evidence="8">
    <location>
        <position position="122"/>
    </location>
    <ligand>
        <name>ATP</name>
        <dbReference type="ChEBI" id="CHEBI:30616"/>
    </ligand>
</feature>
<sequence length="520" mass="59896">MKFNIKNSFINQLPADSKTENSRRQVKEACYSFVSPKKTSNPKLIHISPEVLEILGLTAEDANTEEFLNIFTGNKILDNTKPYAMCYGGHQFGHWAGQLGDGRAINLFEVEHNNTNWKLQLKGAGETPYSRSADGLAVLRSSIREYLCSEAMHYLGIPTTRALSLALTGDQVLRDKLYDGNLEYEKGAIVCRVSQSFLRFGNFEILSARQDFKTLKTLVDYTINTHYAFLGKPSKDVYLKFFNEVANRSLDMVMHWQRVGFVHGVMNTDNMSILGQTIDYGPYGWLEGYEPSWTPNTTDAQHKRYRYGAQVDVVHWNLFQLANALYPLVNEAEGFEAILGYFGEQKIERYKAMMRSKLGLQLKDEKDAILIQELEDCLQLTETDFTIFFRLLADFESEKYAEGFQLISEAFYTPKIITEAIKTRWNLWFLSYAERLKRETISAKARKKQMNSINPKYVLRNYMAQLAIDDANKGDYCLIDELYNLLKQPYAEQPEHEKWFAKRPEWARHKVGCSMLSCSS</sequence>
<evidence type="ECO:0000313" key="9">
    <source>
        <dbReference type="EMBL" id="PSG92172.1"/>
    </source>
</evidence>
<comment type="catalytic activity">
    <reaction evidence="8">
        <text>L-seryl-[protein] + ATP = 3-O-(5'-adenylyl)-L-seryl-[protein] + diphosphate</text>
        <dbReference type="Rhea" id="RHEA:58120"/>
        <dbReference type="Rhea" id="RHEA-COMP:9863"/>
        <dbReference type="Rhea" id="RHEA-COMP:15073"/>
        <dbReference type="ChEBI" id="CHEBI:29999"/>
        <dbReference type="ChEBI" id="CHEBI:30616"/>
        <dbReference type="ChEBI" id="CHEBI:33019"/>
        <dbReference type="ChEBI" id="CHEBI:142516"/>
        <dbReference type="EC" id="2.7.7.108"/>
    </reaction>
</comment>
<dbReference type="InterPro" id="IPR003846">
    <property type="entry name" value="SelO"/>
</dbReference>